<dbReference type="InterPro" id="IPR013762">
    <property type="entry name" value="Integrase-like_cat_sf"/>
</dbReference>
<keyword evidence="4" id="KW-0233">DNA recombination</keyword>
<dbReference type="eggNOG" id="COG0582">
    <property type="taxonomic scope" value="Bacteria"/>
</dbReference>
<evidence type="ECO:0000256" key="5">
    <source>
        <dbReference type="PROSITE-ProRule" id="PRU01248"/>
    </source>
</evidence>
<protein>
    <submittedName>
        <fullName evidence="8">Integrase family protein</fullName>
    </submittedName>
</protein>
<proteinExistence type="inferred from homology"/>
<evidence type="ECO:0000313" key="8">
    <source>
        <dbReference type="EMBL" id="ADU31008.1"/>
    </source>
</evidence>
<dbReference type="KEGG" id="bco:Bcell_2753"/>
<dbReference type="InterPro" id="IPR010998">
    <property type="entry name" value="Integrase_recombinase_N"/>
</dbReference>
<dbReference type="InterPro" id="IPR004107">
    <property type="entry name" value="Integrase_SAM-like_N"/>
</dbReference>
<dbReference type="GO" id="GO:0015074">
    <property type="term" value="P:DNA integration"/>
    <property type="evidence" value="ECO:0007669"/>
    <property type="project" value="UniProtKB-KW"/>
</dbReference>
<evidence type="ECO:0000256" key="4">
    <source>
        <dbReference type="ARBA" id="ARBA00023172"/>
    </source>
</evidence>
<dbReference type="Pfam" id="PF14659">
    <property type="entry name" value="Phage_int_SAM_3"/>
    <property type="match status" value="1"/>
</dbReference>
<accession>E6TVJ1</accession>
<dbReference type="Pfam" id="PF00589">
    <property type="entry name" value="Phage_integrase"/>
    <property type="match status" value="1"/>
</dbReference>
<dbReference type="CDD" id="cd01189">
    <property type="entry name" value="INT_ICEBs1_C_like"/>
    <property type="match status" value="1"/>
</dbReference>
<name>E6TVJ1_EVAC2</name>
<keyword evidence="3 5" id="KW-0238">DNA-binding</keyword>
<dbReference type="STRING" id="649639.Bcell_2753"/>
<dbReference type="Proteomes" id="UP000001401">
    <property type="component" value="Chromosome"/>
</dbReference>
<dbReference type="InterPro" id="IPR050090">
    <property type="entry name" value="Tyrosine_recombinase_XerCD"/>
</dbReference>
<keyword evidence="9" id="KW-1185">Reference proteome</keyword>
<dbReference type="PROSITE" id="PS51900">
    <property type="entry name" value="CB"/>
    <property type="match status" value="1"/>
</dbReference>
<organism evidence="8 9">
    <name type="scientific">Evansella cellulosilytica (strain ATCC 21833 / DSM 2522 / FERM P-1141 / JCM 9156 / N-4)</name>
    <name type="common">Bacillus cellulosilyticus</name>
    <dbReference type="NCBI Taxonomy" id="649639"/>
    <lineage>
        <taxon>Bacteria</taxon>
        <taxon>Bacillati</taxon>
        <taxon>Bacillota</taxon>
        <taxon>Bacilli</taxon>
        <taxon>Bacillales</taxon>
        <taxon>Bacillaceae</taxon>
        <taxon>Evansella</taxon>
    </lineage>
</organism>
<gene>
    <name evidence="8" type="ordered locus">Bcell_2753</name>
</gene>
<reference evidence="8" key="1">
    <citation type="submission" date="2010-12" db="EMBL/GenBank/DDBJ databases">
        <title>Complete sequence of Bacillus cellulosilyticus DSM 2522.</title>
        <authorList>
            <consortium name="US DOE Joint Genome Institute"/>
            <person name="Lucas S."/>
            <person name="Copeland A."/>
            <person name="Lapidus A."/>
            <person name="Cheng J.-F."/>
            <person name="Bruce D."/>
            <person name="Goodwin L."/>
            <person name="Pitluck S."/>
            <person name="Chertkov O."/>
            <person name="Detter J.C."/>
            <person name="Han C."/>
            <person name="Tapia R."/>
            <person name="Land M."/>
            <person name="Hauser L."/>
            <person name="Jeffries C."/>
            <person name="Kyrpides N."/>
            <person name="Ivanova N."/>
            <person name="Mikhailova N."/>
            <person name="Brumm P."/>
            <person name="Mead D."/>
            <person name="Woyke T."/>
        </authorList>
    </citation>
    <scope>NUCLEOTIDE SEQUENCE [LARGE SCALE GENOMIC DNA]</scope>
    <source>
        <strain evidence="8">DSM 2522</strain>
    </source>
</reference>
<dbReference type="EMBL" id="CP002394">
    <property type="protein sequence ID" value="ADU31008.1"/>
    <property type="molecule type" value="Genomic_DNA"/>
</dbReference>
<evidence type="ECO:0000256" key="1">
    <source>
        <dbReference type="ARBA" id="ARBA00008857"/>
    </source>
</evidence>
<dbReference type="InterPro" id="IPR044068">
    <property type="entry name" value="CB"/>
</dbReference>
<evidence type="ECO:0000259" key="6">
    <source>
        <dbReference type="PROSITE" id="PS51898"/>
    </source>
</evidence>
<dbReference type="PROSITE" id="PS51898">
    <property type="entry name" value="TYR_RECOMBINASE"/>
    <property type="match status" value="1"/>
</dbReference>
<sequence length="391" mass="45123">MAGNVENRGNNRWRLEVSLGVDQDGKRIKKRKTITAKNKTEAKKRLAEFVTEIEAGEYIDPSKMKFKDFVKEWETKYGMKHLGAKTLETYKSIINNYLIPTFGNKKLDEFKPINIINYLDCLGEDNARKDGKEGGLSSSSIKYHYRVLRNIFSRAKEWIIIKNNPVESVKPPKVTQEKTSVYTKDEVIELLELLKNEPIHQKLMVTAALMAGLRRGEILGLQWDDIDLDAGTISINHSLQYTKEKGYVLGPPKNNSSIRKVSIPMYLVEEFKKYKRTKSKERIQAAELWEGGKYFYVFSSWNGKPFYPTAVGTWWRRFLKRKGFKYIRFHDLRHTAATLLINEGEHAKTISARLGHADIKTTMNIYGHYLREADEKAANKLNSIFGNTNAK</sequence>
<feature type="domain" description="Tyr recombinase" evidence="6">
    <location>
        <begin position="177"/>
        <end position="379"/>
    </location>
</feature>
<keyword evidence="2" id="KW-0229">DNA integration</keyword>
<dbReference type="PANTHER" id="PTHR30349">
    <property type="entry name" value="PHAGE INTEGRASE-RELATED"/>
    <property type="match status" value="1"/>
</dbReference>
<dbReference type="InterPro" id="IPR011010">
    <property type="entry name" value="DNA_brk_join_enz"/>
</dbReference>
<dbReference type="GO" id="GO:0003677">
    <property type="term" value="F:DNA binding"/>
    <property type="evidence" value="ECO:0007669"/>
    <property type="project" value="UniProtKB-UniRule"/>
</dbReference>
<dbReference type="PANTHER" id="PTHR30349:SF64">
    <property type="entry name" value="PROPHAGE INTEGRASE INTD-RELATED"/>
    <property type="match status" value="1"/>
</dbReference>
<evidence type="ECO:0000256" key="2">
    <source>
        <dbReference type="ARBA" id="ARBA00022908"/>
    </source>
</evidence>
<dbReference type="RefSeq" id="WP_013489341.1">
    <property type="nucleotide sequence ID" value="NC_014829.1"/>
</dbReference>
<dbReference type="GO" id="GO:0006310">
    <property type="term" value="P:DNA recombination"/>
    <property type="evidence" value="ECO:0007669"/>
    <property type="project" value="UniProtKB-KW"/>
</dbReference>
<evidence type="ECO:0000259" key="7">
    <source>
        <dbReference type="PROSITE" id="PS51900"/>
    </source>
</evidence>
<dbReference type="SUPFAM" id="SSF56349">
    <property type="entry name" value="DNA breaking-rejoining enzymes"/>
    <property type="match status" value="1"/>
</dbReference>
<dbReference type="Gene3D" id="1.10.443.10">
    <property type="entry name" value="Intergrase catalytic core"/>
    <property type="match status" value="1"/>
</dbReference>
<dbReference type="OrthoDB" id="9803188at2"/>
<dbReference type="AlphaFoldDB" id="E6TVJ1"/>
<dbReference type="HOGENOM" id="CLU_027562_17_1_9"/>
<dbReference type="InterPro" id="IPR002104">
    <property type="entry name" value="Integrase_catalytic"/>
</dbReference>
<evidence type="ECO:0000313" key="9">
    <source>
        <dbReference type="Proteomes" id="UP000001401"/>
    </source>
</evidence>
<dbReference type="Gene3D" id="1.10.150.130">
    <property type="match status" value="1"/>
</dbReference>
<feature type="domain" description="Core-binding (CB)" evidence="7">
    <location>
        <begin position="64"/>
        <end position="156"/>
    </location>
</feature>
<comment type="similarity">
    <text evidence="1">Belongs to the 'phage' integrase family.</text>
</comment>
<evidence type="ECO:0000256" key="3">
    <source>
        <dbReference type="ARBA" id="ARBA00023125"/>
    </source>
</evidence>